<evidence type="ECO:0000313" key="3">
    <source>
        <dbReference type="Proteomes" id="UP000298653"/>
    </source>
</evidence>
<reference evidence="2 3" key="1">
    <citation type="submission" date="2019-05" db="EMBL/GenBank/DDBJ databases">
        <title>Complete genome sequencing of Anaerostipes rhamnosivorans.</title>
        <authorList>
            <person name="Bui T.P.N."/>
            <person name="de Vos W.M."/>
        </authorList>
    </citation>
    <scope>NUCLEOTIDE SEQUENCE [LARGE SCALE GENOMIC DNA]</scope>
    <source>
        <strain evidence="2 3">1y2</strain>
    </source>
</reference>
<dbReference type="AlphaFoldDB" id="A0A4V1EGI7"/>
<protein>
    <recommendedName>
        <fullName evidence="1">VTC domain-containing protein</fullName>
    </recommendedName>
</protein>
<feature type="domain" description="VTC" evidence="1">
    <location>
        <begin position="51"/>
        <end position="153"/>
    </location>
</feature>
<dbReference type="EMBL" id="CP040058">
    <property type="protein sequence ID" value="QCP36220.1"/>
    <property type="molecule type" value="Genomic_DNA"/>
</dbReference>
<dbReference type="Pfam" id="PF09359">
    <property type="entry name" value="VTC"/>
    <property type="match status" value="1"/>
</dbReference>
<evidence type="ECO:0000313" key="2">
    <source>
        <dbReference type="EMBL" id="QCP36220.1"/>
    </source>
</evidence>
<accession>A0A4V1EGI7</accession>
<name>A0A4V1EGI7_9FIRM</name>
<proteinExistence type="predicted"/>
<dbReference type="InterPro" id="IPR018966">
    <property type="entry name" value="VTC_domain"/>
</dbReference>
<dbReference type="OrthoDB" id="9784042at2"/>
<dbReference type="Proteomes" id="UP000298653">
    <property type="component" value="Chromosome"/>
</dbReference>
<keyword evidence="3" id="KW-1185">Reference proteome</keyword>
<evidence type="ECO:0000259" key="1">
    <source>
        <dbReference type="Pfam" id="PF09359"/>
    </source>
</evidence>
<gene>
    <name evidence="2" type="ORF">AR1Y2_2766</name>
</gene>
<dbReference type="RefSeq" id="WP_137329483.1">
    <property type="nucleotide sequence ID" value="NZ_CP040058.1"/>
</dbReference>
<sequence length="213" mass="25141">MGKILVEKLSYTEVNKNISQAEYEKIQEEYLLSASPEKYMISMPVRVLMFEGVEKEPNIRYYIYEEDHTNFFFIQNQTNGHVANKTKFSLTQEEVQKILNGDYRFLLESDEPAMNSLYFQFTINKLHPTYKKECTRKIFHQNRFLDIVIDISIKRTPFEGSDFFSPQKLYAQKTSSFRCHTRQYLTLSKPISSLLKYNEQLLHNQTGNANAGR</sequence>
<organism evidence="2 3">
    <name type="scientific">Anaerostipes rhamnosivorans</name>
    <dbReference type="NCBI Taxonomy" id="1229621"/>
    <lineage>
        <taxon>Bacteria</taxon>
        <taxon>Bacillati</taxon>
        <taxon>Bacillota</taxon>
        <taxon>Clostridia</taxon>
        <taxon>Lachnospirales</taxon>
        <taxon>Lachnospiraceae</taxon>
        <taxon>Anaerostipes</taxon>
    </lineage>
</organism>
<dbReference type="KEGG" id="arf:AR1Y2_2766"/>